<evidence type="ECO:0000256" key="2">
    <source>
        <dbReference type="SAM" id="MobiDB-lite"/>
    </source>
</evidence>
<evidence type="ECO:0000313" key="4">
    <source>
        <dbReference type="EMBL" id="VEN53521.1"/>
    </source>
</evidence>
<dbReference type="EMBL" id="CAACVG010009546">
    <property type="protein sequence ID" value="VEN53521.1"/>
    <property type="molecule type" value="Genomic_DNA"/>
</dbReference>
<gene>
    <name evidence="4" type="ORF">CALMAC_LOCUS13305</name>
</gene>
<feature type="non-terminal residue" evidence="4">
    <location>
        <position position="133"/>
    </location>
</feature>
<dbReference type="InterPro" id="IPR036612">
    <property type="entry name" value="KH_dom_type_1_sf"/>
</dbReference>
<dbReference type="InterPro" id="IPR004088">
    <property type="entry name" value="KH_dom_type_1"/>
</dbReference>
<protein>
    <recommendedName>
        <fullName evidence="3">K Homology domain-containing protein</fullName>
    </recommendedName>
</protein>
<proteinExistence type="predicted"/>
<dbReference type="AlphaFoldDB" id="A0A653D0Q7"/>
<dbReference type="GO" id="GO:0003723">
    <property type="term" value="F:RNA binding"/>
    <property type="evidence" value="ECO:0007669"/>
    <property type="project" value="UniProtKB-UniRule"/>
</dbReference>
<sequence length="133" mass="14820">MGSSDSGKGGSDVATPPPSRTPGIEHSSSRSYYEFVIPQILVGKLIGRHGSFVTQIRDKTNAMIVVRKHPTDDKMKVCSVEGTKEAIEKALKMVRDKFPLKRYPEVTLEEVQFTSLAAPFPLIPDHLYVSHYF</sequence>
<dbReference type="GO" id="GO:0010468">
    <property type="term" value="P:regulation of gene expression"/>
    <property type="evidence" value="ECO:0007669"/>
    <property type="project" value="UniProtKB-ARBA"/>
</dbReference>
<dbReference type="Proteomes" id="UP000410492">
    <property type="component" value="Unassembled WGS sequence"/>
</dbReference>
<evidence type="ECO:0000313" key="5">
    <source>
        <dbReference type="Proteomes" id="UP000410492"/>
    </source>
</evidence>
<feature type="domain" description="K Homology" evidence="3">
    <location>
        <begin position="29"/>
        <end position="99"/>
    </location>
</feature>
<dbReference type="SUPFAM" id="SSF54791">
    <property type="entry name" value="Eukaryotic type KH-domain (KH-domain type I)"/>
    <property type="match status" value="1"/>
</dbReference>
<dbReference type="InterPro" id="IPR004087">
    <property type="entry name" value="KH_dom"/>
</dbReference>
<dbReference type="PROSITE" id="PS50084">
    <property type="entry name" value="KH_TYPE_1"/>
    <property type="match status" value="1"/>
</dbReference>
<evidence type="ECO:0000256" key="1">
    <source>
        <dbReference type="PROSITE-ProRule" id="PRU00117"/>
    </source>
</evidence>
<dbReference type="InterPro" id="IPR047368">
    <property type="entry name" value="KH-I_AKAP1"/>
</dbReference>
<accession>A0A653D0Q7</accession>
<dbReference type="SMART" id="SM00322">
    <property type="entry name" value="KH"/>
    <property type="match status" value="1"/>
</dbReference>
<keyword evidence="5" id="KW-1185">Reference proteome</keyword>
<keyword evidence="1" id="KW-0694">RNA-binding</keyword>
<feature type="region of interest" description="Disordered" evidence="2">
    <location>
        <begin position="1"/>
        <end position="28"/>
    </location>
</feature>
<dbReference type="CDD" id="cd22395">
    <property type="entry name" value="KH-I_AKAP1"/>
    <property type="match status" value="1"/>
</dbReference>
<organism evidence="4 5">
    <name type="scientific">Callosobruchus maculatus</name>
    <name type="common">Southern cowpea weevil</name>
    <name type="synonym">Pulse bruchid</name>
    <dbReference type="NCBI Taxonomy" id="64391"/>
    <lineage>
        <taxon>Eukaryota</taxon>
        <taxon>Metazoa</taxon>
        <taxon>Ecdysozoa</taxon>
        <taxon>Arthropoda</taxon>
        <taxon>Hexapoda</taxon>
        <taxon>Insecta</taxon>
        <taxon>Pterygota</taxon>
        <taxon>Neoptera</taxon>
        <taxon>Endopterygota</taxon>
        <taxon>Coleoptera</taxon>
        <taxon>Polyphaga</taxon>
        <taxon>Cucujiformia</taxon>
        <taxon>Chrysomeloidea</taxon>
        <taxon>Chrysomelidae</taxon>
        <taxon>Bruchinae</taxon>
        <taxon>Bruchini</taxon>
        <taxon>Callosobruchus</taxon>
    </lineage>
</organism>
<dbReference type="OrthoDB" id="10069557at2759"/>
<name>A0A653D0Q7_CALMS</name>
<reference evidence="4 5" key="1">
    <citation type="submission" date="2019-01" db="EMBL/GenBank/DDBJ databases">
        <authorList>
            <person name="Sayadi A."/>
        </authorList>
    </citation>
    <scope>NUCLEOTIDE SEQUENCE [LARGE SCALE GENOMIC DNA]</scope>
</reference>
<evidence type="ECO:0000259" key="3">
    <source>
        <dbReference type="SMART" id="SM00322"/>
    </source>
</evidence>
<dbReference type="Gene3D" id="3.30.1370.10">
    <property type="entry name" value="K Homology domain, type 1"/>
    <property type="match status" value="1"/>
</dbReference>
<dbReference type="Pfam" id="PF00013">
    <property type="entry name" value="KH_1"/>
    <property type="match status" value="1"/>
</dbReference>